<dbReference type="PANTHER" id="PTHR10272">
    <property type="entry name" value="PLATELET-ACTIVATING FACTOR ACETYLHYDROLASE"/>
    <property type="match status" value="1"/>
</dbReference>
<keyword evidence="3" id="KW-0442">Lipid degradation</keyword>
<evidence type="ECO:0000313" key="7">
    <source>
        <dbReference type="EnsemblPlants" id="Pp3c12_25410V3.1"/>
    </source>
</evidence>
<evidence type="ECO:0000256" key="2">
    <source>
        <dbReference type="ARBA" id="ARBA00022801"/>
    </source>
</evidence>
<evidence type="ECO:0000256" key="3">
    <source>
        <dbReference type="ARBA" id="ARBA00022963"/>
    </source>
</evidence>
<dbReference type="InterPro" id="IPR029058">
    <property type="entry name" value="AB_hydrolase_fold"/>
</dbReference>
<dbReference type="EnsemblPlants" id="Pp3c12_25410V3.2">
    <property type="protein sequence ID" value="Pp3c12_25410V3.2"/>
    <property type="gene ID" value="Pp3c12_25410"/>
</dbReference>
<evidence type="ECO:0000256" key="1">
    <source>
        <dbReference type="ARBA" id="ARBA00013201"/>
    </source>
</evidence>
<dbReference type="Pfam" id="PF03403">
    <property type="entry name" value="PAF-AH_p_II"/>
    <property type="match status" value="1"/>
</dbReference>
<dbReference type="GO" id="GO:0003847">
    <property type="term" value="F:1-alkyl-2-acetylglycerophosphocholine esterase activity"/>
    <property type="evidence" value="ECO:0000318"/>
    <property type="project" value="GO_Central"/>
</dbReference>
<dbReference type="GeneID" id="112289615"/>
<reference evidence="6 8" key="1">
    <citation type="journal article" date="2008" name="Science">
        <title>The Physcomitrella genome reveals evolutionary insights into the conquest of land by plants.</title>
        <authorList>
            <person name="Rensing S."/>
            <person name="Lang D."/>
            <person name="Zimmer A."/>
            <person name="Terry A."/>
            <person name="Salamov A."/>
            <person name="Shapiro H."/>
            <person name="Nishiyama T."/>
            <person name="Perroud P.-F."/>
            <person name="Lindquist E."/>
            <person name="Kamisugi Y."/>
            <person name="Tanahashi T."/>
            <person name="Sakakibara K."/>
            <person name="Fujita T."/>
            <person name="Oishi K."/>
            <person name="Shin-I T."/>
            <person name="Kuroki Y."/>
            <person name="Toyoda A."/>
            <person name="Suzuki Y."/>
            <person name="Hashimoto A."/>
            <person name="Yamaguchi K."/>
            <person name="Sugano A."/>
            <person name="Kohara Y."/>
            <person name="Fujiyama A."/>
            <person name="Anterola A."/>
            <person name="Aoki S."/>
            <person name="Ashton N."/>
            <person name="Barbazuk W.B."/>
            <person name="Barker E."/>
            <person name="Bennetzen J."/>
            <person name="Bezanilla M."/>
            <person name="Blankenship R."/>
            <person name="Cho S.H."/>
            <person name="Dutcher S."/>
            <person name="Estelle M."/>
            <person name="Fawcett J.A."/>
            <person name="Gundlach H."/>
            <person name="Hanada K."/>
            <person name="Heyl A."/>
            <person name="Hicks K.A."/>
            <person name="Hugh J."/>
            <person name="Lohr M."/>
            <person name="Mayer K."/>
            <person name="Melkozernov A."/>
            <person name="Murata T."/>
            <person name="Nelson D."/>
            <person name="Pils B."/>
            <person name="Prigge M."/>
            <person name="Reiss B."/>
            <person name="Renner T."/>
            <person name="Rombauts S."/>
            <person name="Rushton P."/>
            <person name="Sanderfoot A."/>
            <person name="Schween G."/>
            <person name="Shiu S.-H."/>
            <person name="Stueber K."/>
            <person name="Theodoulou F.L."/>
            <person name="Tu H."/>
            <person name="Van de Peer Y."/>
            <person name="Verrier P.J."/>
            <person name="Waters E."/>
            <person name="Wood A."/>
            <person name="Yang L."/>
            <person name="Cove D."/>
            <person name="Cuming A."/>
            <person name="Hasebe M."/>
            <person name="Lucas S."/>
            <person name="Mishler D.B."/>
            <person name="Reski R."/>
            <person name="Grigoriev I."/>
            <person name="Quatrano R.S."/>
            <person name="Boore J.L."/>
        </authorList>
    </citation>
    <scope>NUCLEOTIDE SEQUENCE [LARGE SCALE GENOMIC DNA]</scope>
    <source>
        <strain evidence="7 8">cv. Gransden 2004</strain>
    </source>
</reference>
<keyword evidence="2" id="KW-0378">Hydrolase</keyword>
<dbReference type="FunFam" id="3.40.50.1820:FF:001155">
    <property type="entry name" value="Predicted protein"/>
    <property type="match status" value="1"/>
</dbReference>
<reference evidence="7" key="3">
    <citation type="submission" date="2020-12" db="UniProtKB">
        <authorList>
            <consortium name="EnsemblPlants"/>
        </authorList>
    </citation>
    <scope>IDENTIFICATION</scope>
</reference>
<evidence type="ECO:0000313" key="8">
    <source>
        <dbReference type="Proteomes" id="UP000006727"/>
    </source>
</evidence>
<gene>
    <name evidence="7" type="primary">LOC112289615</name>
    <name evidence="6" type="ORF">PHYPA_016753</name>
</gene>
<dbReference type="EnsemblPlants" id="Pp3c12_25410V3.4">
    <property type="protein sequence ID" value="Pp3c12_25410V3.4"/>
    <property type="gene ID" value="Pp3c12_25410"/>
</dbReference>
<keyword evidence="8" id="KW-1185">Reference proteome</keyword>
<dbReference type="Gramene" id="Pp3c12_25410V3.3">
    <property type="protein sequence ID" value="Pp3c12_25410V3.3"/>
    <property type="gene ID" value="Pp3c12_25410"/>
</dbReference>
<proteinExistence type="predicted"/>
<dbReference type="Gramene" id="Pp3c12_25410V3.4">
    <property type="protein sequence ID" value="Pp3c12_25410V3.4"/>
    <property type="gene ID" value="Pp3c12_25410"/>
</dbReference>
<evidence type="ECO:0000313" key="6">
    <source>
        <dbReference type="EMBL" id="PNR44369.1"/>
    </source>
</evidence>
<name>A0A2K1JS58_PHYPA</name>
<organism evidence="6">
    <name type="scientific">Physcomitrium patens</name>
    <name type="common">Spreading-leaved earth moss</name>
    <name type="synonym">Physcomitrella patens</name>
    <dbReference type="NCBI Taxonomy" id="3218"/>
    <lineage>
        <taxon>Eukaryota</taxon>
        <taxon>Viridiplantae</taxon>
        <taxon>Streptophyta</taxon>
        <taxon>Embryophyta</taxon>
        <taxon>Bryophyta</taxon>
        <taxon>Bryophytina</taxon>
        <taxon>Bryopsida</taxon>
        <taxon>Funariidae</taxon>
        <taxon>Funariales</taxon>
        <taxon>Funariaceae</taxon>
        <taxon>Physcomitrium</taxon>
    </lineage>
</organism>
<accession>A0A2K1JS58</accession>
<dbReference type="EnsemblPlants" id="Pp3c12_25410V3.1">
    <property type="protein sequence ID" value="Pp3c12_25410V3.1"/>
    <property type="gene ID" value="Pp3c12_25410"/>
</dbReference>
<dbReference type="OrthoDB" id="1906951at2759"/>
<keyword evidence="4" id="KW-0443">Lipid metabolism</keyword>
<reference evidence="6 8" key="2">
    <citation type="journal article" date="2018" name="Plant J.">
        <title>The Physcomitrella patens chromosome-scale assembly reveals moss genome structure and evolution.</title>
        <authorList>
            <person name="Lang D."/>
            <person name="Ullrich K.K."/>
            <person name="Murat F."/>
            <person name="Fuchs J."/>
            <person name="Jenkins J."/>
            <person name="Haas F.B."/>
            <person name="Piednoel M."/>
            <person name="Gundlach H."/>
            <person name="Van Bel M."/>
            <person name="Meyberg R."/>
            <person name="Vives C."/>
            <person name="Morata J."/>
            <person name="Symeonidi A."/>
            <person name="Hiss M."/>
            <person name="Muchero W."/>
            <person name="Kamisugi Y."/>
            <person name="Saleh O."/>
            <person name="Blanc G."/>
            <person name="Decker E.L."/>
            <person name="van Gessel N."/>
            <person name="Grimwood J."/>
            <person name="Hayes R.D."/>
            <person name="Graham S.W."/>
            <person name="Gunter L.E."/>
            <person name="McDaniel S.F."/>
            <person name="Hoernstein S.N.W."/>
            <person name="Larsson A."/>
            <person name="Li F.W."/>
            <person name="Perroud P.F."/>
            <person name="Phillips J."/>
            <person name="Ranjan P."/>
            <person name="Rokshar D.S."/>
            <person name="Rothfels C.J."/>
            <person name="Schneider L."/>
            <person name="Shu S."/>
            <person name="Stevenson D.W."/>
            <person name="Thummler F."/>
            <person name="Tillich M."/>
            <person name="Villarreal Aguilar J.C."/>
            <person name="Widiez T."/>
            <person name="Wong G.K."/>
            <person name="Wymore A."/>
            <person name="Zhang Y."/>
            <person name="Zimmer A.D."/>
            <person name="Quatrano R.S."/>
            <person name="Mayer K.F.X."/>
            <person name="Goodstein D."/>
            <person name="Casacuberta J.M."/>
            <person name="Vandepoele K."/>
            <person name="Reski R."/>
            <person name="Cuming A.C."/>
            <person name="Tuskan G.A."/>
            <person name="Maumus F."/>
            <person name="Salse J."/>
            <person name="Schmutz J."/>
            <person name="Rensing S.A."/>
        </authorList>
    </citation>
    <scope>NUCLEOTIDE SEQUENCE [LARGE SCALE GENOMIC DNA]</scope>
    <source>
        <strain evidence="7 8">cv. Gransden 2004</strain>
    </source>
</reference>
<dbReference type="Gramene" id="Pp3c12_25410V3.2">
    <property type="protein sequence ID" value="Pp3c12_25410V3.2"/>
    <property type="gene ID" value="Pp3c12_25410"/>
</dbReference>
<dbReference type="PANTHER" id="PTHR10272:SF0">
    <property type="entry name" value="PLATELET-ACTIVATING FACTOR ACETYLHYDROLASE"/>
    <property type="match status" value="1"/>
</dbReference>
<evidence type="ECO:0000256" key="5">
    <source>
        <dbReference type="SAM" id="MobiDB-lite"/>
    </source>
</evidence>
<dbReference type="STRING" id="3218.A0A2K1JS58"/>
<protein>
    <recommendedName>
        <fullName evidence="1">1-alkyl-2-acetylglycerophosphocholine esterase</fullName>
        <ecNumber evidence="1">3.1.1.47</ecNumber>
    </recommendedName>
</protein>
<dbReference type="Gramene" id="Pp3c12_25410V3.1">
    <property type="protein sequence ID" value="Pp3c12_25410V3.1"/>
    <property type="gene ID" value="Pp3c12_25410"/>
</dbReference>
<dbReference type="PaxDb" id="3218-PP1S155_32V6.1"/>
<dbReference type="GO" id="GO:0016042">
    <property type="term" value="P:lipid catabolic process"/>
    <property type="evidence" value="ECO:0007669"/>
    <property type="project" value="UniProtKB-KW"/>
</dbReference>
<dbReference type="RefSeq" id="XP_024390729.1">
    <property type="nucleotide sequence ID" value="XM_024534961.2"/>
</dbReference>
<dbReference type="EMBL" id="ABEU02000012">
    <property type="protein sequence ID" value="PNR44369.1"/>
    <property type="molecule type" value="Genomic_DNA"/>
</dbReference>
<feature type="region of interest" description="Disordered" evidence="5">
    <location>
        <begin position="427"/>
        <end position="449"/>
    </location>
</feature>
<dbReference type="AlphaFoldDB" id="A0A2K1JS58"/>
<dbReference type="SUPFAM" id="SSF53474">
    <property type="entry name" value="alpha/beta-Hydrolases"/>
    <property type="match status" value="1"/>
</dbReference>
<evidence type="ECO:0000256" key="4">
    <source>
        <dbReference type="ARBA" id="ARBA00023098"/>
    </source>
</evidence>
<dbReference type="Gene3D" id="3.40.50.1820">
    <property type="entry name" value="alpha/beta hydrolase"/>
    <property type="match status" value="1"/>
</dbReference>
<dbReference type="Proteomes" id="UP000006727">
    <property type="component" value="Chromosome 12"/>
</dbReference>
<dbReference type="EnsemblPlants" id="Pp3c12_25410V3.3">
    <property type="protein sequence ID" value="Pp3c12_25410V3.3"/>
    <property type="gene ID" value="Pp3c12_25410"/>
</dbReference>
<dbReference type="EC" id="3.1.1.47" evidence="1"/>
<sequence length="449" mass="50989">MGGRPMHLPKPLGPYHVSFADFELRRRIGEESVAVHPSDPEKNELNLDNVPPMRFFYPTGEDPKWHLSDTQARRWLPHFNYTWGYFSKIILPSSCLRRFAIWVLTCFLHLILWLQLHCSVAKPVLIPEGEDKNGRLPVVIFCHGMWACRTTYTLACCDIASHGYIVVAVEHLDGSAVAAKYRDEKGKSKWITHAFAERPFDDTPIADRSKQLRQRTDEVRKVVDVLEMLTSGLLTQKANAVKGKTALDLRKIRGRMDMSHLAIRGHSFGGSTAIVACGLDKRLKCCIAEDAWWQPIEQLDFDRVAGKVPLLLVNTELFEWNDLRRLRTLFLKARADARRDEQPLVTELFTIKGARHMDQSDFPVMWPRIFKAAKLSGTVDASLVKDINSRLSLEFLHRNLLPPGTGAPYAVEILETDTAYLLDSTLPQPAERLSPAESSEQPEVRTESL</sequence>